<dbReference type="PANTHER" id="PTHR36150">
    <property type="entry name" value="DNA GYRASE INHIBITOR YACG"/>
    <property type="match status" value="1"/>
</dbReference>
<dbReference type="NCBIfam" id="NF001638">
    <property type="entry name" value="PRK00418.1"/>
    <property type="match status" value="1"/>
</dbReference>
<keyword evidence="1 3" id="KW-0479">Metal-binding</keyword>
<evidence type="ECO:0000256" key="3">
    <source>
        <dbReference type="HAMAP-Rule" id="MF_00649"/>
    </source>
</evidence>
<proteinExistence type="inferred from homology"/>
<dbReference type="GO" id="GO:0008270">
    <property type="term" value="F:zinc ion binding"/>
    <property type="evidence" value="ECO:0007669"/>
    <property type="project" value="UniProtKB-UniRule"/>
</dbReference>
<feature type="binding site" evidence="3">
    <location>
        <position position="32"/>
    </location>
    <ligand>
        <name>Zn(2+)</name>
        <dbReference type="ChEBI" id="CHEBI:29105"/>
    </ligand>
</feature>
<keyword evidence="2 3" id="KW-0862">Zinc</keyword>
<dbReference type="InterPro" id="IPR005584">
    <property type="entry name" value="DNA_gyrase_inhibitor_YacG"/>
</dbReference>
<evidence type="ECO:0000313" key="4">
    <source>
        <dbReference type="EMBL" id="PCH59376.1"/>
    </source>
</evidence>
<dbReference type="Pfam" id="PF03884">
    <property type="entry name" value="YacG"/>
    <property type="match status" value="1"/>
</dbReference>
<dbReference type="PANTHER" id="PTHR36150:SF1">
    <property type="entry name" value="DNA GYRASE INHIBITOR YACG"/>
    <property type="match status" value="1"/>
</dbReference>
<comment type="caution">
    <text evidence="4">The sequence shown here is derived from an EMBL/GenBank/DDBJ whole genome shotgun (WGS) entry which is preliminary data.</text>
</comment>
<dbReference type="HAMAP" id="MF_00649">
    <property type="entry name" value="DNA_gyrase_inhibitor_YacG"/>
    <property type="match status" value="1"/>
</dbReference>
<comment type="subunit">
    <text evidence="3">Interacts with GyrB.</text>
</comment>
<dbReference type="InterPro" id="IPR013088">
    <property type="entry name" value="Znf_NHR/GATA"/>
</dbReference>
<evidence type="ECO:0000313" key="5">
    <source>
        <dbReference type="Proteomes" id="UP000218172"/>
    </source>
</evidence>
<feature type="binding site" evidence="3">
    <location>
        <position position="12"/>
    </location>
    <ligand>
        <name>Zn(2+)</name>
        <dbReference type="ChEBI" id="CHEBI:29105"/>
    </ligand>
</feature>
<comment type="cofactor">
    <cofactor evidence="3">
        <name>Zn(2+)</name>
        <dbReference type="ChEBI" id="CHEBI:29105"/>
    </cofactor>
    <text evidence="3">Binds 1 zinc ion.</text>
</comment>
<dbReference type="GO" id="GO:0008657">
    <property type="term" value="F:DNA topoisomerase type II (double strand cut, ATP-hydrolyzing) inhibitor activity"/>
    <property type="evidence" value="ECO:0007669"/>
    <property type="project" value="UniProtKB-UniRule"/>
</dbReference>
<dbReference type="EMBL" id="NVQR01000121">
    <property type="protein sequence ID" value="PCH59376.1"/>
    <property type="molecule type" value="Genomic_DNA"/>
</dbReference>
<dbReference type="AlphaFoldDB" id="A0A2A4MIE3"/>
<accession>A0A2A4MIE3</accession>
<comment type="similarity">
    <text evidence="3">Belongs to the DNA gyrase inhibitor YacG family.</text>
</comment>
<organism evidence="4 5">
    <name type="scientific">SAR86 cluster bacterium</name>
    <dbReference type="NCBI Taxonomy" id="2030880"/>
    <lineage>
        <taxon>Bacteria</taxon>
        <taxon>Pseudomonadati</taxon>
        <taxon>Pseudomonadota</taxon>
        <taxon>Gammaproteobacteria</taxon>
        <taxon>SAR86 cluster</taxon>
    </lineage>
</organism>
<sequence>MTTIKSVNCPTCHKEVLWIEAESFRPFCSKRCKLIDFGDWATEKNSIAGEPAFNEEEYDQ</sequence>
<protein>
    <recommendedName>
        <fullName evidence="3">DNA gyrase inhibitor YacG</fullName>
    </recommendedName>
</protein>
<gene>
    <name evidence="3" type="primary">yacG</name>
    <name evidence="4" type="ORF">COC19_07145</name>
</gene>
<name>A0A2A4MIE3_9GAMM</name>
<dbReference type="SUPFAM" id="SSF57716">
    <property type="entry name" value="Glucocorticoid receptor-like (DNA-binding domain)"/>
    <property type="match status" value="1"/>
</dbReference>
<evidence type="ECO:0000256" key="2">
    <source>
        <dbReference type="ARBA" id="ARBA00022833"/>
    </source>
</evidence>
<dbReference type="GO" id="GO:0006355">
    <property type="term" value="P:regulation of DNA-templated transcription"/>
    <property type="evidence" value="ECO:0007669"/>
    <property type="project" value="InterPro"/>
</dbReference>
<comment type="function">
    <text evidence="3">Inhibits all the catalytic activities of DNA gyrase by preventing its interaction with DNA. Acts by binding directly to the C-terminal domain of GyrB, which probably disrupts DNA binding by the gyrase.</text>
</comment>
<feature type="binding site" evidence="3">
    <location>
        <position position="9"/>
    </location>
    <ligand>
        <name>Zn(2+)</name>
        <dbReference type="ChEBI" id="CHEBI:29105"/>
    </ligand>
</feature>
<dbReference type="Proteomes" id="UP000218172">
    <property type="component" value="Unassembled WGS sequence"/>
</dbReference>
<reference evidence="5" key="1">
    <citation type="submission" date="2017-08" db="EMBL/GenBank/DDBJ databases">
        <title>A dynamic microbial community with high functional redundancy inhabits the cold, oxic subseafloor aquifer.</title>
        <authorList>
            <person name="Tully B.J."/>
            <person name="Wheat C.G."/>
            <person name="Glazer B.T."/>
            <person name="Huber J.A."/>
        </authorList>
    </citation>
    <scope>NUCLEOTIDE SEQUENCE [LARGE SCALE GENOMIC DNA]</scope>
</reference>
<dbReference type="Gene3D" id="3.30.50.10">
    <property type="entry name" value="Erythroid Transcription Factor GATA-1, subunit A"/>
    <property type="match status" value="1"/>
</dbReference>
<feature type="binding site" evidence="3">
    <location>
        <position position="28"/>
    </location>
    <ligand>
        <name>Zn(2+)</name>
        <dbReference type="ChEBI" id="CHEBI:29105"/>
    </ligand>
</feature>
<evidence type="ECO:0000256" key="1">
    <source>
        <dbReference type="ARBA" id="ARBA00022723"/>
    </source>
</evidence>